<comment type="caution">
    <text evidence="1">The sequence shown here is derived from an EMBL/GenBank/DDBJ whole genome shotgun (WGS) entry which is preliminary data.</text>
</comment>
<gene>
    <name evidence="1" type="primary">Cnig_chr_V.g21866</name>
    <name evidence="1" type="ORF">B9Z55_021866</name>
</gene>
<protein>
    <submittedName>
        <fullName evidence="1">Uncharacterized protein</fullName>
    </submittedName>
</protein>
<sequence>MFAVVSSFFFEKKITAKDVERKIEKKHKEFAKSIVDHILQYSRNNRKKYQICGVQASGAQSIQKAGNQNILSGKLNGDLGVRLLFGGYQCRLHH</sequence>
<name>A0A2G5TTV8_9PELO</name>
<evidence type="ECO:0000313" key="1">
    <source>
        <dbReference type="EMBL" id="PIC30717.1"/>
    </source>
</evidence>
<dbReference type="Proteomes" id="UP000230233">
    <property type="component" value="Chromosome V"/>
</dbReference>
<reference evidence="2" key="1">
    <citation type="submission" date="2017-10" db="EMBL/GenBank/DDBJ databases">
        <title>Rapid genome shrinkage in a self-fertile nematode reveals novel sperm competition proteins.</title>
        <authorList>
            <person name="Yin D."/>
            <person name="Schwarz E.M."/>
            <person name="Thomas C.G."/>
            <person name="Felde R.L."/>
            <person name="Korf I.F."/>
            <person name="Cutter A.D."/>
            <person name="Schartner C.M."/>
            <person name="Ralston E.J."/>
            <person name="Meyer B.J."/>
            <person name="Haag E.S."/>
        </authorList>
    </citation>
    <scope>NUCLEOTIDE SEQUENCE [LARGE SCALE GENOMIC DNA]</scope>
    <source>
        <strain evidence="2">JU1422</strain>
    </source>
</reference>
<evidence type="ECO:0000313" key="2">
    <source>
        <dbReference type="Proteomes" id="UP000230233"/>
    </source>
</evidence>
<keyword evidence="2" id="KW-1185">Reference proteome</keyword>
<dbReference type="AlphaFoldDB" id="A0A2G5TTV8"/>
<dbReference type="EMBL" id="PDUG01000005">
    <property type="protein sequence ID" value="PIC30717.1"/>
    <property type="molecule type" value="Genomic_DNA"/>
</dbReference>
<accession>A0A2G5TTV8</accession>
<proteinExistence type="predicted"/>
<organism evidence="1 2">
    <name type="scientific">Caenorhabditis nigoni</name>
    <dbReference type="NCBI Taxonomy" id="1611254"/>
    <lineage>
        <taxon>Eukaryota</taxon>
        <taxon>Metazoa</taxon>
        <taxon>Ecdysozoa</taxon>
        <taxon>Nematoda</taxon>
        <taxon>Chromadorea</taxon>
        <taxon>Rhabditida</taxon>
        <taxon>Rhabditina</taxon>
        <taxon>Rhabditomorpha</taxon>
        <taxon>Rhabditoidea</taxon>
        <taxon>Rhabditidae</taxon>
        <taxon>Peloderinae</taxon>
        <taxon>Caenorhabditis</taxon>
    </lineage>
</organism>